<dbReference type="RefSeq" id="WP_189469069.1">
    <property type="nucleotide sequence ID" value="NZ_BMXS01000010.1"/>
</dbReference>
<dbReference type="Proteomes" id="UP000653056">
    <property type="component" value="Unassembled WGS sequence"/>
</dbReference>
<dbReference type="CDD" id="cd05233">
    <property type="entry name" value="SDR_c"/>
    <property type="match status" value="1"/>
</dbReference>
<sequence>MATLHDKRVLITGGGSGIGADMALGFAKAGARVTIVGRRRQALEHVAEHHANIDSQVADVTDETAMLALFEAMGELDVVVANAGAAESVALEKSDLAHWQRMLDVNLTGVYLTLREGLKHLRPGGRLLAVASTAGLKGYAYVGAYCAAKHGVVGLVRALAQETAQRGITVNALCPGFTETPLLEASIDSIVDKTGRTAEQARAHFTRANPTGRLVQPADVTATALWLCGPGSDAITGQAISISGGEI</sequence>
<reference evidence="5" key="1">
    <citation type="journal article" date="2019" name="Int. J. Syst. Evol. Microbiol.">
        <title>The Global Catalogue of Microorganisms (GCM) 10K type strain sequencing project: providing services to taxonomists for standard genome sequencing and annotation.</title>
        <authorList>
            <consortium name="The Broad Institute Genomics Platform"/>
            <consortium name="The Broad Institute Genome Sequencing Center for Infectious Disease"/>
            <person name="Wu L."/>
            <person name="Ma J."/>
        </authorList>
    </citation>
    <scope>NUCLEOTIDE SEQUENCE [LARGE SCALE GENOMIC DNA]</scope>
    <source>
        <strain evidence="5">KCTC 22228</strain>
    </source>
</reference>
<dbReference type="PRINTS" id="PR00081">
    <property type="entry name" value="GDHRDH"/>
</dbReference>
<evidence type="ECO:0000256" key="2">
    <source>
        <dbReference type="RuleBase" id="RU000363"/>
    </source>
</evidence>
<comment type="caution">
    <text evidence="4">The sequence shown here is derived from an EMBL/GenBank/DDBJ whole genome shotgun (WGS) entry which is preliminary data.</text>
</comment>
<dbReference type="InterPro" id="IPR002347">
    <property type="entry name" value="SDR_fam"/>
</dbReference>
<evidence type="ECO:0000313" key="4">
    <source>
        <dbReference type="EMBL" id="GGX93970.1"/>
    </source>
</evidence>
<dbReference type="InterPro" id="IPR057326">
    <property type="entry name" value="KR_dom"/>
</dbReference>
<dbReference type="Pfam" id="PF00106">
    <property type="entry name" value="adh_short"/>
    <property type="match status" value="1"/>
</dbReference>
<dbReference type="Gene3D" id="3.40.50.720">
    <property type="entry name" value="NAD(P)-binding Rossmann-like Domain"/>
    <property type="match status" value="1"/>
</dbReference>
<evidence type="ECO:0000256" key="1">
    <source>
        <dbReference type="ARBA" id="ARBA00006484"/>
    </source>
</evidence>
<dbReference type="SUPFAM" id="SSF51735">
    <property type="entry name" value="NAD(P)-binding Rossmann-fold domains"/>
    <property type="match status" value="1"/>
</dbReference>
<dbReference type="PANTHER" id="PTHR42879">
    <property type="entry name" value="3-OXOACYL-(ACYL-CARRIER-PROTEIN) REDUCTASE"/>
    <property type="match status" value="1"/>
</dbReference>
<dbReference type="PROSITE" id="PS00061">
    <property type="entry name" value="ADH_SHORT"/>
    <property type="match status" value="1"/>
</dbReference>
<evidence type="ECO:0000313" key="5">
    <source>
        <dbReference type="Proteomes" id="UP000653056"/>
    </source>
</evidence>
<protein>
    <submittedName>
        <fullName evidence="4">3-hydroxyacyl-CoA dehydrogenase</fullName>
    </submittedName>
</protein>
<name>A0ABQ2YU31_9GAMM</name>
<dbReference type="SMART" id="SM00822">
    <property type="entry name" value="PKS_KR"/>
    <property type="match status" value="1"/>
</dbReference>
<feature type="domain" description="Ketoreductase" evidence="3">
    <location>
        <begin position="7"/>
        <end position="176"/>
    </location>
</feature>
<evidence type="ECO:0000259" key="3">
    <source>
        <dbReference type="SMART" id="SM00822"/>
    </source>
</evidence>
<dbReference type="EMBL" id="BMXS01000010">
    <property type="protein sequence ID" value="GGX93970.1"/>
    <property type="molecule type" value="Genomic_DNA"/>
</dbReference>
<dbReference type="PRINTS" id="PR00080">
    <property type="entry name" value="SDRFAMILY"/>
</dbReference>
<dbReference type="InterPro" id="IPR020904">
    <property type="entry name" value="Sc_DH/Rdtase_CS"/>
</dbReference>
<dbReference type="InterPro" id="IPR036291">
    <property type="entry name" value="NAD(P)-bd_dom_sf"/>
</dbReference>
<gene>
    <name evidence="4" type="ORF">GCM10007160_21790</name>
</gene>
<dbReference type="PANTHER" id="PTHR42879:SF2">
    <property type="entry name" value="3-OXOACYL-[ACYL-CARRIER-PROTEIN] REDUCTASE FABG"/>
    <property type="match status" value="1"/>
</dbReference>
<accession>A0ABQ2YU31</accession>
<organism evidence="4 5">
    <name type="scientific">Litchfieldella qijiaojingensis</name>
    <dbReference type="NCBI Taxonomy" id="980347"/>
    <lineage>
        <taxon>Bacteria</taxon>
        <taxon>Pseudomonadati</taxon>
        <taxon>Pseudomonadota</taxon>
        <taxon>Gammaproteobacteria</taxon>
        <taxon>Oceanospirillales</taxon>
        <taxon>Halomonadaceae</taxon>
        <taxon>Litchfieldella</taxon>
    </lineage>
</organism>
<dbReference type="InterPro" id="IPR050259">
    <property type="entry name" value="SDR"/>
</dbReference>
<comment type="similarity">
    <text evidence="1 2">Belongs to the short-chain dehydrogenases/reductases (SDR) family.</text>
</comment>
<keyword evidence="5" id="KW-1185">Reference proteome</keyword>
<proteinExistence type="inferred from homology"/>